<dbReference type="RefSeq" id="WP_161836919.1">
    <property type="nucleotide sequence ID" value="NZ_CP048000.1"/>
</dbReference>
<dbReference type="SMART" id="SM00636">
    <property type="entry name" value="Glyco_18"/>
    <property type="match status" value="1"/>
</dbReference>
<dbReference type="Gene3D" id="3.10.50.10">
    <property type="match status" value="1"/>
</dbReference>
<sequence length="503" mass="57180">MQGQKVYLDFDTVSGILNKRFYWDSNENILSYTTPTEVIKTEADSSFYFVNEKKKQSEYPITVTKDNTVYIAIDFVKQFSDMSYEYYKEPDRVVINYQWGDYLATTVKKATQLRYEPSIKSDILVQLEPDQPLTYVDPNEVIKGGFSKVMTEDGIIGYVKNKYAAKSYYDTLKSDYKAPEYKHIKKDGSINLVWHQVTNMDANNNLGNLIEKTQGVTTVSPTWFKISDNEGSITSLAEESYVEQAHALGLEVWGLVDDFSTDISMTDLLSHTSSREKLIQNLKNAVKQYNLDGINIDFEKISSEAGADYIEFIRELSVMCRNNSIVLSIDNYVPTSYSAYYDREEQGLVADYVIIMAYDEHHGGSEESGSVASIGFVDNAINNILEMVPGERVIIGIPFYTRMWKEAPDKSGKITVTSEAYGMSKAQALLDDNGVEVKWDDQTGQYYGEYKKDGATYKIWLEEEDSIEAKLKLINKAGVAGIACWKLGLEKESIWEIINKYLK</sequence>
<dbReference type="KEGG" id="anr:Ana3638_04210"/>
<organism evidence="6 7">
    <name type="scientific">Anaerocolumna sedimenticola</name>
    <dbReference type="NCBI Taxonomy" id="2696063"/>
    <lineage>
        <taxon>Bacteria</taxon>
        <taxon>Bacillati</taxon>
        <taxon>Bacillota</taxon>
        <taxon>Clostridia</taxon>
        <taxon>Lachnospirales</taxon>
        <taxon>Lachnospiraceae</taxon>
        <taxon>Anaerocolumna</taxon>
    </lineage>
</organism>
<dbReference type="AlphaFoldDB" id="A0A6P1TI18"/>
<dbReference type="GO" id="GO:0005975">
    <property type="term" value="P:carbohydrate metabolic process"/>
    <property type="evidence" value="ECO:0007669"/>
    <property type="project" value="InterPro"/>
</dbReference>
<evidence type="ECO:0000256" key="4">
    <source>
        <dbReference type="RuleBase" id="RU004453"/>
    </source>
</evidence>
<dbReference type="Gene3D" id="2.30.30.40">
    <property type="entry name" value="SH3 Domains"/>
    <property type="match status" value="1"/>
</dbReference>
<dbReference type="Gene3D" id="3.20.20.80">
    <property type="entry name" value="Glycosidases"/>
    <property type="match status" value="1"/>
</dbReference>
<keyword evidence="1 3" id="KW-0378">Hydrolase</keyword>
<dbReference type="PANTHER" id="PTHR46066">
    <property type="entry name" value="CHITINASE DOMAIN-CONTAINING PROTEIN 1 FAMILY MEMBER"/>
    <property type="match status" value="1"/>
</dbReference>
<evidence type="ECO:0000256" key="1">
    <source>
        <dbReference type="ARBA" id="ARBA00022801"/>
    </source>
</evidence>
<dbReference type="SUPFAM" id="SSF51445">
    <property type="entry name" value="(Trans)glycosidases"/>
    <property type="match status" value="1"/>
</dbReference>
<dbReference type="Pfam" id="PF00704">
    <property type="entry name" value="Glyco_hydro_18"/>
    <property type="match status" value="1"/>
</dbReference>
<dbReference type="GO" id="GO:0004553">
    <property type="term" value="F:hydrolase activity, hydrolyzing O-glycosyl compounds"/>
    <property type="evidence" value="ECO:0007669"/>
    <property type="project" value="InterPro"/>
</dbReference>
<gene>
    <name evidence="6" type="ORF">Ana3638_04210</name>
</gene>
<dbReference type="PROSITE" id="PS51910">
    <property type="entry name" value="GH18_2"/>
    <property type="match status" value="1"/>
</dbReference>
<evidence type="ECO:0000313" key="6">
    <source>
        <dbReference type="EMBL" id="QHQ60083.1"/>
    </source>
</evidence>
<dbReference type="InterPro" id="IPR017853">
    <property type="entry name" value="GH"/>
</dbReference>
<proteinExistence type="inferred from homology"/>
<name>A0A6P1TI18_9FIRM</name>
<comment type="similarity">
    <text evidence="4">Belongs to the glycosyl hydrolase 18 family.</text>
</comment>
<accession>A0A6P1TI18</accession>
<keyword evidence="2 3" id="KW-0326">Glycosidase</keyword>
<dbReference type="InterPro" id="IPR036582">
    <property type="entry name" value="Mao_N_sf"/>
</dbReference>
<dbReference type="SUPFAM" id="SSF55383">
    <property type="entry name" value="Copper amine oxidase, domain N"/>
    <property type="match status" value="1"/>
</dbReference>
<dbReference type="InterPro" id="IPR001223">
    <property type="entry name" value="Glyco_hydro18_cat"/>
</dbReference>
<evidence type="ECO:0000313" key="7">
    <source>
        <dbReference type="Proteomes" id="UP000464314"/>
    </source>
</evidence>
<reference evidence="6 7" key="1">
    <citation type="submission" date="2020-01" db="EMBL/GenBank/DDBJ databases">
        <title>Genome analysis of Anaerocolumna sp. CBA3638.</title>
        <authorList>
            <person name="Kim J."/>
            <person name="Roh S.W."/>
        </authorList>
    </citation>
    <scope>NUCLEOTIDE SEQUENCE [LARGE SCALE GENOMIC DNA]</scope>
    <source>
        <strain evidence="6 7">CBA3638</strain>
    </source>
</reference>
<dbReference type="InterPro" id="IPR001579">
    <property type="entry name" value="Glyco_hydro_18_chit_AS"/>
</dbReference>
<evidence type="ECO:0000256" key="2">
    <source>
        <dbReference type="ARBA" id="ARBA00023295"/>
    </source>
</evidence>
<keyword evidence="7" id="KW-1185">Reference proteome</keyword>
<dbReference type="GO" id="GO:0008061">
    <property type="term" value="F:chitin binding"/>
    <property type="evidence" value="ECO:0007669"/>
    <property type="project" value="InterPro"/>
</dbReference>
<dbReference type="Pfam" id="PF07833">
    <property type="entry name" value="Cu_amine_oxidN1"/>
    <property type="match status" value="1"/>
</dbReference>
<dbReference type="PANTHER" id="PTHR46066:SF2">
    <property type="entry name" value="CHITINASE DOMAIN-CONTAINING PROTEIN 1"/>
    <property type="match status" value="1"/>
</dbReference>
<dbReference type="InterPro" id="IPR029070">
    <property type="entry name" value="Chitinase_insertion_sf"/>
</dbReference>
<protein>
    <submittedName>
        <fullName evidence="6">Glycosyl hydrolase family 18</fullName>
    </submittedName>
</protein>
<dbReference type="PROSITE" id="PS01095">
    <property type="entry name" value="GH18_1"/>
    <property type="match status" value="1"/>
</dbReference>
<evidence type="ECO:0000259" key="5">
    <source>
        <dbReference type="PROSITE" id="PS51910"/>
    </source>
</evidence>
<feature type="domain" description="GH18" evidence="5">
    <location>
        <begin position="153"/>
        <end position="503"/>
    </location>
</feature>
<dbReference type="InterPro" id="IPR012854">
    <property type="entry name" value="Cu_amine_oxidase-like_N"/>
</dbReference>
<dbReference type="InterPro" id="IPR011583">
    <property type="entry name" value="Chitinase_II/V-like_cat"/>
</dbReference>
<evidence type="ECO:0000256" key="3">
    <source>
        <dbReference type="RuleBase" id="RU000489"/>
    </source>
</evidence>
<dbReference type="Proteomes" id="UP000464314">
    <property type="component" value="Chromosome"/>
</dbReference>
<dbReference type="EMBL" id="CP048000">
    <property type="protein sequence ID" value="QHQ60083.1"/>
    <property type="molecule type" value="Genomic_DNA"/>
</dbReference>